<feature type="domain" description="DUF4872" evidence="2">
    <location>
        <begin position="3"/>
        <end position="139"/>
    </location>
</feature>
<proteinExistence type="predicted"/>
<accession>X1CN98</accession>
<sequence>YKPFPPKNTYLEFDFEKFHDPKADDVLASIKQTVESQLNPPIRNLGVKGLRHTSKEILKWPNMFKGRDLRMNLFSLYIFIEIGGTGGGCFRYMYSRFLKEAMELTGNKVMGDSSEILRLAGEKFTEIGLLFKDAETMGNIDEKIEIASQK</sequence>
<feature type="non-terminal residue" evidence="3">
    <location>
        <position position="150"/>
    </location>
</feature>
<dbReference type="Pfam" id="PF16169">
    <property type="entry name" value="DUF4872"/>
    <property type="match status" value="1"/>
</dbReference>
<protein>
    <recommendedName>
        <fullName evidence="2">DUF4872 domain-containing protein</fullName>
    </recommendedName>
</protein>
<feature type="non-terminal residue" evidence="3">
    <location>
        <position position="1"/>
    </location>
</feature>
<dbReference type="InterPro" id="IPR032369">
    <property type="entry name" value="DUF4872"/>
</dbReference>
<keyword evidence="1" id="KW-0812">Transmembrane</keyword>
<dbReference type="AlphaFoldDB" id="X1CN98"/>
<evidence type="ECO:0000313" key="3">
    <source>
        <dbReference type="EMBL" id="GAH09257.1"/>
    </source>
</evidence>
<name>X1CN98_9ZZZZ</name>
<comment type="caution">
    <text evidence="3">The sequence shown here is derived from an EMBL/GenBank/DDBJ whole genome shotgun (WGS) entry which is preliminary data.</text>
</comment>
<reference evidence="3" key="1">
    <citation type="journal article" date="2014" name="Front. Microbiol.">
        <title>High frequency of phylogenetically diverse reductive dehalogenase-homologous genes in deep subseafloor sedimentary metagenomes.</title>
        <authorList>
            <person name="Kawai M."/>
            <person name="Futagami T."/>
            <person name="Toyoda A."/>
            <person name="Takaki Y."/>
            <person name="Nishi S."/>
            <person name="Hori S."/>
            <person name="Arai W."/>
            <person name="Tsubouchi T."/>
            <person name="Morono Y."/>
            <person name="Uchiyama I."/>
            <person name="Ito T."/>
            <person name="Fujiyama A."/>
            <person name="Inagaki F."/>
            <person name="Takami H."/>
        </authorList>
    </citation>
    <scope>NUCLEOTIDE SEQUENCE</scope>
    <source>
        <strain evidence="3">Expedition CK06-06</strain>
    </source>
</reference>
<feature type="transmembrane region" description="Helical" evidence="1">
    <location>
        <begin position="74"/>
        <end position="94"/>
    </location>
</feature>
<gene>
    <name evidence="3" type="ORF">S01H4_62835</name>
</gene>
<evidence type="ECO:0000256" key="1">
    <source>
        <dbReference type="SAM" id="Phobius"/>
    </source>
</evidence>
<keyword evidence="1" id="KW-0472">Membrane</keyword>
<keyword evidence="1" id="KW-1133">Transmembrane helix</keyword>
<dbReference type="EMBL" id="BART01037608">
    <property type="protein sequence ID" value="GAH09257.1"/>
    <property type="molecule type" value="Genomic_DNA"/>
</dbReference>
<organism evidence="3">
    <name type="scientific">marine sediment metagenome</name>
    <dbReference type="NCBI Taxonomy" id="412755"/>
    <lineage>
        <taxon>unclassified sequences</taxon>
        <taxon>metagenomes</taxon>
        <taxon>ecological metagenomes</taxon>
    </lineage>
</organism>
<evidence type="ECO:0000259" key="2">
    <source>
        <dbReference type="Pfam" id="PF16169"/>
    </source>
</evidence>